<reference evidence="2 3" key="1">
    <citation type="submission" date="2020-07" db="EMBL/GenBank/DDBJ databases">
        <title>Fungal Genomes of the International Space Station.</title>
        <authorList>
            <person name="Seuylemezian A."/>
            <person name="Singh N.K."/>
            <person name="Wood J."/>
            <person name="Venkateswaran K."/>
        </authorList>
    </citation>
    <scope>NUCLEOTIDE SEQUENCE [LARGE SCALE GENOMIC DNA]</scope>
    <source>
        <strain evidence="2 3">PL-B2</strain>
    </source>
</reference>
<protein>
    <submittedName>
        <fullName evidence="2">Cytochrome-c oxidase</fullName>
    </submittedName>
</protein>
<evidence type="ECO:0000313" key="3">
    <source>
        <dbReference type="Proteomes" id="UP000769780"/>
    </source>
</evidence>
<comment type="caution">
    <text evidence="2">The sequence shown here is derived from an EMBL/GenBank/DDBJ whole genome shotgun (WGS) entry which is preliminary data.</text>
</comment>
<keyword evidence="3" id="KW-1185">Reference proteome</keyword>
<keyword evidence="1" id="KW-0472">Membrane</keyword>
<dbReference type="Proteomes" id="UP000769780">
    <property type="component" value="Unassembled WGS sequence"/>
</dbReference>
<keyword evidence="1" id="KW-1133">Transmembrane helix</keyword>
<proteinExistence type="predicted"/>
<dbReference type="SUPFAM" id="SSF81442">
    <property type="entry name" value="Cytochrome c oxidase subunit I-like"/>
    <property type="match status" value="1"/>
</dbReference>
<evidence type="ECO:0000313" key="2">
    <source>
        <dbReference type="EMBL" id="MBY0098476.1"/>
    </source>
</evidence>
<feature type="transmembrane region" description="Helical" evidence="1">
    <location>
        <begin position="40"/>
        <end position="58"/>
    </location>
</feature>
<sequence length="133" mass="14500">MGKTFIKIAAVYFSIGVLLGMTMGIIHDFRLTSLHAHVNLLGWVSTALFGVIYSIYAFAAKTKLAKTHFWLHNIGLPVMMIGLFCESFGITAGVPIMIVGSLAVVIGTIMFTINIFKALNTNSIQRANKDLHA</sequence>
<dbReference type="Gene3D" id="1.20.210.10">
    <property type="entry name" value="Cytochrome c oxidase-like, subunit I domain"/>
    <property type="match status" value="1"/>
</dbReference>
<dbReference type="EMBL" id="JACWFH010000024">
    <property type="protein sequence ID" value="MBY0098476.1"/>
    <property type="molecule type" value="Genomic_DNA"/>
</dbReference>
<organism evidence="2 3">
    <name type="scientific">Mesobacillus maritimus</name>
    <dbReference type="NCBI Taxonomy" id="1643336"/>
    <lineage>
        <taxon>Bacteria</taxon>
        <taxon>Bacillati</taxon>
        <taxon>Bacillota</taxon>
        <taxon>Bacilli</taxon>
        <taxon>Bacillales</taxon>
        <taxon>Bacillaceae</taxon>
        <taxon>Mesobacillus</taxon>
    </lineage>
</organism>
<evidence type="ECO:0000256" key="1">
    <source>
        <dbReference type="SAM" id="Phobius"/>
    </source>
</evidence>
<dbReference type="RefSeq" id="WP_221874696.1">
    <property type="nucleotide sequence ID" value="NZ_JACWFH010000024.1"/>
</dbReference>
<name>A0ABS7K8Q6_9BACI</name>
<dbReference type="InterPro" id="IPR036927">
    <property type="entry name" value="Cyt_c_oxase-like_su1_sf"/>
</dbReference>
<gene>
    <name evidence="2" type="ORF">H0185_16960</name>
</gene>
<feature type="transmembrane region" description="Helical" evidence="1">
    <location>
        <begin position="96"/>
        <end position="116"/>
    </location>
</feature>
<keyword evidence="1" id="KW-0812">Transmembrane</keyword>
<accession>A0ABS7K8Q6</accession>
<feature type="transmembrane region" description="Helical" evidence="1">
    <location>
        <begin position="70"/>
        <end position="90"/>
    </location>
</feature>